<feature type="active site" evidence="6">
    <location>
        <position position="302"/>
    </location>
</feature>
<keyword evidence="4 7" id="KW-0378">Hydrolase</keyword>
<feature type="chain" id="PRO_5017236616" evidence="10">
    <location>
        <begin position="22"/>
        <end position="638"/>
    </location>
</feature>
<dbReference type="InterPro" id="IPR033121">
    <property type="entry name" value="PEPTIDASE_A1"/>
</dbReference>
<sequence length="638" mass="71006">MARPLTHLILILILHITHTIAGDTAFLRNRHHAMILPLYLTTPNSSTSALDPRRQLHGSESKRHPNARMRLHDDLLLNGYYTTRLWIGTPPQMFALIVDTGSTVTYVPCSTCEQCGRHQDPKFQPDLSSTYQPVKCTLDCNCDNDRMQCVYERQYAEMSTSSGVLGEDVVSFGNQSELAPQRAVFGCENVETGDLYSQHADGIMGLGRGDLSIMDQLVDKNVVSDSFSLCYGGMDVGGGAMVLGGISPPSDMVFAQSDPVRRCFRGGDSPYYNIDLKEIHVAGKRLPLNPSVFDGKHGSVLDSGTTYAYLPEEAFLAFKEAIVKELQSFSQISGPDPNYNDLCFSGAGIDVSQLSKTFPVVDMIFGNGHKYSLSPENYMFRHSKVRGAYCLGIFQNGKDPTTLLGGIVVRNTLVLYDREQTKIGFWKTNCAELWERLQISSAPPPMPPNTEATNSTKSVDPSVAPSVSQHNIPRGEFQIAQITIAVSFNISYDDMKPRLTELAGLIAHELNVNTSQIHLLNFTSSGNDSLSRWAITPRPYADYFSNSTAMNIIGRLAEHRMQLPDAFGSYKLIDWNVMPPSKRNWWQRYYMIVGLAVLLTSLLGLSIFGFFIWKRRRQSAHSYKPVDVAVPEQELQPL</sequence>
<evidence type="ECO:0000256" key="8">
    <source>
        <dbReference type="SAM" id="MobiDB-lite"/>
    </source>
</evidence>
<evidence type="ECO:0000256" key="5">
    <source>
        <dbReference type="ARBA" id="ARBA00023180"/>
    </source>
</evidence>
<keyword evidence="9" id="KW-0812">Transmembrane</keyword>
<dbReference type="SUPFAM" id="SSF50630">
    <property type="entry name" value="Acid proteases"/>
    <property type="match status" value="1"/>
</dbReference>
<dbReference type="Pfam" id="PF14543">
    <property type="entry name" value="TAXi_N"/>
    <property type="match status" value="1"/>
</dbReference>
<dbReference type="GO" id="GO:0004190">
    <property type="term" value="F:aspartic-type endopeptidase activity"/>
    <property type="evidence" value="ECO:0007669"/>
    <property type="project" value="UniProtKB-KW"/>
</dbReference>
<dbReference type="PRINTS" id="PR00792">
    <property type="entry name" value="PEPSIN"/>
</dbReference>
<dbReference type="CDD" id="cd05476">
    <property type="entry name" value="pepsin_A_like_plant"/>
    <property type="match status" value="1"/>
</dbReference>
<accession>A0A396IFL0</accession>
<evidence type="ECO:0000256" key="7">
    <source>
        <dbReference type="RuleBase" id="RU000454"/>
    </source>
</evidence>
<dbReference type="PANTHER" id="PTHR13683">
    <property type="entry name" value="ASPARTYL PROTEASES"/>
    <property type="match status" value="1"/>
</dbReference>
<evidence type="ECO:0000256" key="9">
    <source>
        <dbReference type="SAM" id="Phobius"/>
    </source>
</evidence>
<keyword evidence="2 7" id="KW-0645">Protease</keyword>
<evidence type="ECO:0000256" key="2">
    <source>
        <dbReference type="ARBA" id="ARBA00022670"/>
    </source>
</evidence>
<dbReference type="EMBL" id="PSQE01000004">
    <property type="protein sequence ID" value="RHN63014.1"/>
    <property type="molecule type" value="Genomic_DNA"/>
</dbReference>
<evidence type="ECO:0000259" key="11">
    <source>
        <dbReference type="PROSITE" id="PS51767"/>
    </source>
</evidence>
<keyword evidence="5" id="KW-0325">Glycoprotein</keyword>
<dbReference type="InterPro" id="IPR034161">
    <property type="entry name" value="Pepsin-like_plant"/>
</dbReference>
<dbReference type="EC" id="3.4.23.12" evidence="12"/>
<dbReference type="InterPro" id="IPR001461">
    <property type="entry name" value="Aspartic_peptidase_A1"/>
</dbReference>
<feature type="region of interest" description="Disordered" evidence="8">
    <location>
        <begin position="45"/>
        <end position="65"/>
    </location>
</feature>
<dbReference type="FunFam" id="2.40.70.10:FF:000030">
    <property type="entry name" value="Eukaryotic aspartyl protease family protein"/>
    <property type="match status" value="1"/>
</dbReference>
<dbReference type="PROSITE" id="PS51767">
    <property type="entry name" value="PEPTIDASE_A1"/>
    <property type="match status" value="1"/>
</dbReference>
<feature type="compositionally biased region" description="Basic and acidic residues" evidence="8">
    <location>
        <begin position="51"/>
        <end position="63"/>
    </location>
</feature>
<dbReference type="AlphaFoldDB" id="A0A396IFL0"/>
<dbReference type="InterPro" id="IPR021109">
    <property type="entry name" value="Peptidase_aspartic_dom_sf"/>
</dbReference>
<name>A0A396IFL0_MEDTR</name>
<dbReference type="Gene3D" id="2.40.70.10">
    <property type="entry name" value="Acid Proteases"/>
    <property type="match status" value="2"/>
</dbReference>
<proteinExistence type="inferred from homology"/>
<evidence type="ECO:0000313" key="12">
    <source>
        <dbReference type="EMBL" id="RHN63014.1"/>
    </source>
</evidence>
<keyword evidence="9" id="KW-1133">Transmembrane helix</keyword>
<dbReference type="PROSITE" id="PS00141">
    <property type="entry name" value="ASP_PROTEASE"/>
    <property type="match status" value="1"/>
</dbReference>
<dbReference type="InterPro" id="IPR032861">
    <property type="entry name" value="TAXi_N"/>
</dbReference>
<evidence type="ECO:0000256" key="4">
    <source>
        <dbReference type="ARBA" id="ARBA00022801"/>
    </source>
</evidence>
<dbReference type="InterPro" id="IPR001969">
    <property type="entry name" value="Aspartic_peptidase_AS"/>
</dbReference>
<dbReference type="InterPro" id="IPR032799">
    <property type="entry name" value="TAXi_C"/>
</dbReference>
<dbReference type="PANTHER" id="PTHR13683:SF817">
    <property type="entry name" value="OS07G0592200 PROTEIN"/>
    <property type="match status" value="1"/>
</dbReference>
<feature type="compositionally biased region" description="Polar residues" evidence="8">
    <location>
        <begin position="450"/>
        <end position="467"/>
    </location>
</feature>
<organism evidence="12">
    <name type="scientific">Medicago truncatula</name>
    <name type="common">Barrel medic</name>
    <name type="synonym">Medicago tribuloides</name>
    <dbReference type="NCBI Taxonomy" id="3880"/>
    <lineage>
        <taxon>Eukaryota</taxon>
        <taxon>Viridiplantae</taxon>
        <taxon>Streptophyta</taxon>
        <taxon>Embryophyta</taxon>
        <taxon>Tracheophyta</taxon>
        <taxon>Spermatophyta</taxon>
        <taxon>Magnoliopsida</taxon>
        <taxon>eudicotyledons</taxon>
        <taxon>Gunneridae</taxon>
        <taxon>Pentapetalae</taxon>
        <taxon>rosids</taxon>
        <taxon>fabids</taxon>
        <taxon>Fabales</taxon>
        <taxon>Fabaceae</taxon>
        <taxon>Papilionoideae</taxon>
        <taxon>50 kb inversion clade</taxon>
        <taxon>NPAAA clade</taxon>
        <taxon>Hologalegina</taxon>
        <taxon>IRL clade</taxon>
        <taxon>Trifolieae</taxon>
        <taxon>Medicago</taxon>
    </lineage>
</organism>
<protein>
    <submittedName>
        <fullName evidence="12">Putative nepenthesin</fullName>
        <ecNumber evidence="12">3.4.23.12</ecNumber>
    </submittedName>
</protein>
<dbReference type="FunFam" id="2.40.70.10:FF:000025">
    <property type="entry name" value="Aspartyl protease family protein"/>
    <property type="match status" value="1"/>
</dbReference>
<feature type="signal peptide" evidence="10">
    <location>
        <begin position="1"/>
        <end position="21"/>
    </location>
</feature>
<dbReference type="GO" id="GO:0006508">
    <property type="term" value="P:proteolysis"/>
    <property type="evidence" value="ECO:0007669"/>
    <property type="project" value="UniProtKB-KW"/>
</dbReference>
<evidence type="ECO:0000256" key="1">
    <source>
        <dbReference type="ARBA" id="ARBA00007447"/>
    </source>
</evidence>
<feature type="domain" description="Peptidase A1" evidence="11">
    <location>
        <begin position="81"/>
        <end position="426"/>
    </location>
</feature>
<reference evidence="12" key="1">
    <citation type="journal article" date="2018" name="Nat. Plants">
        <title>Whole-genome landscape of Medicago truncatula symbiotic genes.</title>
        <authorList>
            <person name="Pecrix Y."/>
            <person name="Gamas P."/>
            <person name="Carrere S."/>
        </authorList>
    </citation>
    <scope>NUCLEOTIDE SEQUENCE</scope>
    <source>
        <tissue evidence="12">Leaves</tissue>
    </source>
</reference>
<dbReference type="Proteomes" id="UP000265566">
    <property type="component" value="Chromosome 4"/>
</dbReference>
<feature type="transmembrane region" description="Helical" evidence="9">
    <location>
        <begin position="589"/>
        <end position="613"/>
    </location>
</feature>
<evidence type="ECO:0000256" key="6">
    <source>
        <dbReference type="PIRSR" id="PIRSR601461-1"/>
    </source>
</evidence>
<comment type="caution">
    <text evidence="12">The sequence shown here is derived from an EMBL/GenBank/DDBJ whole genome shotgun (WGS) entry which is preliminary data.</text>
</comment>
<dbReference type="Gramene" id="rna25662">
    <property type="protein sequence ID" value="RHN63014.1"/>
    <property type="gene ID" value="gene25662"/>
</dbReference>
<comment type="similarity">
    <text evidence="1 7">Belongs to the peptidase A1 family.</text>
</comment>
<dbReference type="Pfam" id="PF14541">
    <property type="entry name" value="TAXi_C"/>
    <property type="match status" value="1"/>
</dbReference>
<gene>
    <name evidence="12" type="ORF">MtrunA17_Chr4g0053721</name>
</gene>
<feature type="region of interest" description="Disordered" evidence="8">
    <location>
        <begin position="441"/>
        <end position="467"/>
    </location>
</feature>
<evidence type="ECO:0000256" key="10">
    <source>
        <dbReference type="SAM" id="SignalP"/>
    </source>
</evidence>
<keyword evidence="10" id="KW-0732">Signal</keyword>
<keyword evidence="9" id="KW-0472">Membrane</keyword>
<evidence type="ECO:0000256" key="3">
    <source>
        <dbReference type="ARBA" id="ARBA00022750"/>
    </source>
</evidence>
<feature type="active site" evidence="6">
    <location>
        <position position="99"/>
    </location>
</feature>
<keyword evidence="3 7" id="KW-0064">Aspartyl protease</keyword>